<dbReference type="RefSeq" id="WP_211939279.1">
    <property type="nucleotide sequence ID" value="NZ_CP073078.1"/>
</dbReference>
<dbReference type="KEGG" id="caul:KCG34_04925"/>
<feature type="transmembrane region" description="Helical" evidence="1">
    <location>
        <begin position="226"/>
        <end position="245"/>
    </location>
</feature>
<keyword evidence="3" id="KW-1185">Reference proteome</keyword>
<keyword evidence="1" id="KW-1133">Transmembrane helix</keyword>
<dbReference type="AlphaFoldDB" id="A0A975G290"/>
<feature type="transmembrane region" description="Helical" evidence="1">
    <location>
        <begin position="171"/>
        <end position="189"/>
    </location>
</feature>
<feature type="transmembrane region" description="Helical" evidence="1">
    <location>
        <begin position="196"/>
        <end position="214"/>
    </location>
</feature>
<name>A0A975G290_9CAUL</name>
<accession>A0A975G290</accession>
<feature type="transmembrane region" description="Helical" evidence="1">
    <location>
        <begin position="97"/>
        <end position="116"/>
    </location>
</feature>
<feature type="transmembrane region" description="Helical" evidence="1">
    <location>
        <begin position="36"/>
        <end position="54"/>
    </location>
</feature>
<feature type="transmembrane region" description="Helical" evidence="1">
    <location>
        <begin position="66"/>
        <end position="85"/>
    </location>
</feature>
<evidence type="ECO:0000256" key="1">
    <source>
        <dbReference type="SAM" id="Phobius"/>
    </source>
</evidence>
<feature type="transmembrane region" description="Helical" evidence="1">
    <location>
        <begin position="128"/>
        <end position="151"/>
    </location>
</feature>
<dbReference type="EMBL" id="CP073078">
    <property type="protein sequence ID" value="QUD89227.1"/>
    <property type="molecule type" value="Genomic_DNA"/>
</dbReference>
<proteinExistence type="predicted"/>
<organism evidence="2 3">
    <name type="scientific">Phenylobacterium montanum</name>
    <dbReference type="NCBI Taxonomy" id="2823693"/>
    <lineage>
        <taxon>Bacteria</taxon>
        <taxon>Pseudomonadati</taxon>
        <taxon>Pseudomonadota</taxon>
        <taxon>Alphaproteobacteria</taxon>
        <taxon>Caulobacterales</taxon>
        <taxon>Caulobacteraceae</taxon>
        <taxon>Phenylobacterium</taxon>
    </lineage>
</organism>
<evidence type="ECO:0008006" key="4">
    <source>
        <dbReference type="Google" id="ProtNLM"/>
    </source>
</evidence>
<evidence type="ECO:0000313" key="3">
    <source>
        <dbReference type="Proteomes" id="UP000676409"/>
    </source>
</evidence>
<dbReference type="Proteomes" id="UP000676409">
    <property type="component" value="Chromosome"/>
</dbReference>
<gene>
    <name evidence="2" type="ORF">KCG34_04925</name>
</gene>
<protein>
    <recommendedName>
        <fullName evidence="4">DoxX family protein</fullName>
    </recommendedName>
</protein>
<keyword evidence="1" id="KW-0812">Transmembrane</keyword>
<evidence type="ECO:0000313" key="2">
    <source>
        <dbReference type="EMBL" id="QUD89227.1"/>
    </source>
</evidence>
<keyword evidence="1" id="KW-0472">Membrane</keyword>
<reference evidence="2" key="1">
    <citation type="submission" date="2021-04" db="EMBL/GenBank/DDBJ databases">
        <title>The complete genome sequence of Caulobacter sp. S6.</title>
        <authorList>
            <person name="Tang Y."/>
            <person name="Ouyang W."/>
            <person name="Liu Q."/>
            <person name="Huang B."/>
            <person name="Guo Z."/>
            <person name="Lei P."/>
        </authorList>
    </citation>
    <scope>NUCLEOTIDE SEQUENCE</scope>
    <source>
        <strain evidence="2">S6</strain>
    </source>
</reference>
<sequence>MTFAATLVGIGILGLVQRDFAPICQPVPEGFPAREVLALVCALVAAATGAGLFWRRTAALAARVLLVWLLLWMLAFRGRVIWLAPTAAVSWEGWGETAVLVAGTWTLYAVLATGWHQRRFGFAVGERGLLIARTVYGLALIAFGAAHLAYVKETASLVPAWLPAHAAWVRFTGWTYIAGGVAVVAGVCARLAATLAAVQIGLFTLLVWGPAVAAGSADASQWSEAVISWALTAGAWLVAASYRDASWLAFPGERRGSAQGSLRK</sequence>